<name>A0A7J9F3C9_9ROSI</name>
<reference evidence="1 2" key="1">
    <citation type="journal article" date="2019" name="Genome Biol. Evol.">
        <title>Insights into the evolution of the New World diploid cottons (Gossypium, subgenus Houzingenia) based on genome sequencing.</title>
        <authorList>
            <person name="Grover C.E."/>
            <person name="Arick M.A. 2nd"/>
            <person name="Thrash A."/>
            <person name="Conover J.L."/>
            <person name="Sanders W.S."/>
            <person name="Peterson D.G."/>
            <person name="Frelichowski J.E."/>
            <person name="Scheffler J.A."/>
            <person name="Scheffler B.E."/>
            <person name="Wendel J.F."/>
        </authorList>
    </citation>
    <scope>NUCLEOTIDE SEQUENCE [LARGE SCALE GENOMIC DNA]</scope>
    <source>
        <strain evidence="1">8</strain>
        <tissue evidence="1">Leaf</tissue>
    </source>
</reference>
<dbReference type="Proteomes" id="UP000593568">
    <property type="component" value="Unassembled WGS sequence"/>
</dbReference>
<dbReference type="EMBL" id="JABEZW010000011">
    <property type="protein sequence ID" value="MBA0779691.1"/>
    <property type="molecule type" value="Genomic_DNA"/>
</dbReference>
<evidence type="ECO:0000313" key="2">
    <source>
        <dbReference type="Proteomes" id="UP000593568"/>
    </source>
</evidence>
<proteinExistence type="predicted"/>
<evidence type="ECO:0000313" key="1">
    <source>
        <dbReference type="EMBL" id="MBA0779691.1"/>
    </source>
</evidence>
<dbReference type="AlphaFoldDB" id="A0A7J9F3C9"/>
<accession>A0A7J9F3C9</accession>
<organism evidence="1 2">
    <name type="scientific">Gossypium trilobum</name>
    <dbReference type="NCBI Taxonomy" id="34281"/>
    <lineage>
        <taxon>Eukaryota</taxon>
        <taxon>Viridiplantae</taxon>
        <taxon>Streptophyta</taxon>
        <taxon>Embryophyta</taxon>
        <taxon>Tracheophyta</taxon>
        <taxon>Spermatophyta</taxon>
        <taxon>Magnoliopsida</taxon>
        <taxon>eudicotyledons</taxon>
        <taxon>Gunneridae</taxon>
        <taxon>Pentapetalae</taxon>
        <taxon>rosids</taxon>
        <taxon>malvids</taxon>
        <taxon>Malvales</taxon>
        <taxon>Malvaceae</taxon>
        <taxon>Malvoideae</taxon>
        <taxon>Gossypium</taxon>
    </lineage>
</organism>
<gene>
    <name evidence="1" type="ORF">Gotri_003906</name>
</gene>
<sequence length="86" mass="9472">MEELRKIAIAKPIHNLAAQCSVVAKRDCPQLPFSVSTQPLPSIVSSRSPHLELPSSAFCKHFCLGQGNSVAHALVEEGIRRLEDYF</sequence>
<protein>
    <submittedName>
        <fullName evidence="1">Uncharacterized protein</fullName>
    </submittedName>
</protein>
<comment type="caution">
    <text evidence="1">The sequence shown here is derived from an EMBL/GenBank/DDBJ whole genome shotgun (WGS) entry which is preliminary data.</text>
</comment>
<keyword evidence="2" id="KW-1185">Reference proteome</keyword>